<dbReference type="Gene3D" id="6.10.250.940">
    <property type="match status" value="2"/>
</dbReference>
<dbReference type="PANTHER" id="PTHR11802:SF296">
    <property type="entry name" value="CARBOXYPEPTIDASE"/>
    <property type="match status" value="1"/>
</dbReference>
<keyword evidence="5 10" id="KW-0378">Hydrolase</keyword>
<comment type="subunit">
    <text evidence="9">Carboxypeptidase II is a dimer, where each monomer is composed of two chains linked by a disulfide bond.</text>
</comment>
<reference evidence="11 12" key="1">
    <citation type="submission" date="2024-02" db="EMBL/GenBank/DDBJ databases">
        <title>High-quality chromosome-scale genome assembly of Pensacola bahiagrass (Paspalum notatum Flugge var. saurae).</title>
        <authorList>
            <person name="Vega J.M."/>
            <person name="Podio M."/>
            <person name="Orjuela J."/>
            <person name="Siena L.A."/>
            <person name="Pessino S.C."/>
            <person name="Combes M.C."/>
            <person name="Mariac C."/>
            <person name="Albertini E."/>
            <person name="Pupilli F."/>
            <person name="Ortiz J.P.A."/>
            <person name="Leblanc O."/>
        </authorList>
    </citation>
    <scope>NUCLEOTIDE SEQUENCE [LARGE SCALE GENOMIC DNA]</scope>
    <source>
        <strain evidence="11">R1</strain>
        <tissue evidence="11">Leaf</tissue>
    </source>
</reference>
<proteinExistence type="inferred from homology"/>
<sequence>MAAAVVLAATLALSWCAAAATAAAEADRIGSLPGQPPVNFSMYSGYVTVDAAAGRALFYWLVEAAAVPAESAPLVLWLNGGPGCSSVGYGASEELGAFRIKPDGTGLFLNPYAWNKVANILFLDSPAGVGYSYSNTTSDLYTAGDNKTAHDSYAFLVNWLERFPQYKHRDFYITGESYGGHYVPQLSQLVYRYSKGIENPLLNFKGFMVRTSRVGNAVIDDYHDFIGTFEYWWTHGLISDETYEKLRLACEFDVSEHPSKECNKIYEIAEAEQGNIDSYSIYTPTCKKTSLHRRRLIRGRTPWLPRGYDPCTELYSTKYYNLPEVQKALHANTTGIPHPWVACSDPVYYYWKDSPRSMLPIYRELIEAGLRIWVFSGDADSVVPITATRYSIDALSLPTVTNWYPWYDEGEVGGWCQVYKGLTLVTIRGAGHEVPLHRPRQGLKLFEQFLRGEPMPKPQPLRLALYFQASRGTLANVECKTYLDSVIVEYSVLYKKYSNYWYAQCQRQALDMVTTSRTWTLAAYGLGRTRLNYTLHQRYDGCADTLLQHSIPLSSSSPCLWVALPPAPMAATMVLVLAMLVLSCCAASAAAATVTAAAKADRIDRLPGQPTANLNFSMYSGYVTVDAGAGRALFYWLIEASGVPAKSAPLVLWLNGGPGCSSVGYGATEELGAFRVNADGRTLSLNPYAWNKVANILFLDSPAGVGYSYSNTSSDLYGAGDNKTAHDSYAFLVNWLERFPQYKYRDFYIAGESYAGHYVPQLSQLVYQNNKGIKKPVLNFKGFMVGNAVIDDYHDYIGTFEYWWSHGLISDDTYEKLGLACKYDVAEHPSEKCQEITEVAAAEQGDIDPYNIYASPCRKTSLQRRRMIRGRTPWLPRGYDPCNELYFTKYYNLPEVQKAFHANVTGIPYPWVSCSDPVYDYWRDSPRSMLPIYRELISAGVRIWVFSGDTDSVVPLTATRHSIDALSLPTVTNWYPWNDDGEVGGWCQVYKGLTLVTVRGAGHEVPLHRPRQGLKLFEHFLQDEPMPKPVELVQSF</sequence>
<dbReference type="GO" id="GO:0004185">
    <property type="term" value="F:serine-type carboxypeptidase activity"/>
    <property type="evidence" value="ECO:0007669"/>
    <property type="project" value="UniProtKB-UniRule"/>
</dbReference>
<organism evidence="11 12">
    <name type="scientific">Paspalum notatum var. saurae</name>
    <dbReference type="NCBI Taxonomy" id="547442"/>
    <lineage>
        <taxon>Eukaryota</taxon>
        <taxon>Viridiplantae</taxon>
        <taxon>Streptophyta</taxon>
        <taxon>Embryophyta</taxon>
        <taxon>Tracheophyta</taxon>
        <taxon>Spermatophyta</taxon>
        <taxon>Magnoliopsida</taxon>
        <taxon>Liliopsida</taxon>
        <taxon>Poales</taxon>
        <taxon>Poaceae</taxon>
        <taxon>PACMAD clade</taxon>
        <taxon>Panicoideae</taxon>
        <taxon>Andropogonodae</taxon>
        <taxon>Paspaleae</taxon>
        <taxon>Paspalinae</taxon>
        <taxon>Paspalum</taxon>
    </lineage>
</organism>
<dbReference type="InterPro" id="IPR001563">
    <property type="entry name" value="Peptidase_S10"/>
</dbReference>
<keyword evidence="7" id="KW-1015">Disulfide bond</keyword>
<gene>
    <name evidence="11" type="ORF">U9M48_020832</name>
</gene>
<dbReference type="SUPFAM" id="SSF53474">
    <property type="entry name" value="alpha/beta-Hydrolases"/>
    <property type="match status" value="2"/>
</dbReference>
<dbReference type="PROSITE" id="PS00560">
    <property type="entry name" value="CARBOXYPEPT_SER_HIS"/>
    <property type="match status" value="2"/>
</dbReference>
<dbReference type="FunFam" id="3.40.50.1820:FF:000013">
    <property type="entry name" value="Carboxypeptidase"/>
    <property type="match status" value="2"/>
</dbReference>
<dbReference type="PANTHER" id="PTHR11802">
    <property type="entry name" value="SERINE PROTEASE FAMILY S10 SERINE CARBOXYPEPTIDASE"/>
    <property type="match status" value="1"/>
</dbReference>
<dbReference type="FunFam" id="3.40.50.12670:FF:000002">
    <property type="entry name" value="Carboxypeptidase"/>
    <property type="match status" value="2"/>
</dbReference>
<dbReference type="EMBL" id="CP144748">
    <property type="protein sequence ID" value="WVZ72358.1"/>
    <property type="molecule type" value="Genomic_DNA"/>
</dbReference>
<accession>A0AAQ3WS46</accession>
<evidence type="ECO:0000256" key="1">
    <source>
        <dbReference type="ARBA" id="ARBA00001003"/>
    </source>
</evidence>
<evidence type="ECO:0000256" key="10">
    <source>
        <dbReference type="RuleBase" id="RU361156"/>
    </source>
</evidence>
<dbReference type="EC" id="3.4.16.-" evidence="10"/>
<dbReference type="InterPro" id="IPR029058">
    <property type="entry name" value="AB_hydrolase_fold"/>
</dbReference>
<feature type="chain" id="PRO_5042670199" description="Carboxypeptidase" evidence="10">
    <location>
        <begin position="27"/>
        <end position="1036"/>
    </location>
</feature>
<dbReference type="FunFam" id="3.40.50.11320:FF:000003">
    <property type="entry name" value="Carboxypeptidase"/>
    <property type="match status" value="2"/>
</dbReference>
<evidence type="ECO:0000256" key="5">
    <source>
        <dbReference type="ARBA" id="ARBA00022801"/>
    </source>
</evidence>
<evidence type="ECO:0000256" key="8">
    <source>
        <dbReference type="ARBA" id="ARBA00023180"/>
    </source>
</evidence>
<evidence type="ECO:0000256" key="2">
    <source>
        <dbReference type="ARBA" id="ARBA00009431"/>
    </source>
</evidence>
<dbReference type="GO" id="GO:0006508">
    <property type="term" value="P:proteolysis"/>
    <property type="evidence" value="ECO:0007669"/>
    <property type="project" value="UniProtKB-KW"/>
</dbReference>
<dbReference type="Gene3D" id="3.40.50.1820">
    <property type="entry name" value="alpha/beta hydrolase"/>
    <property type="match status" value="2"/>
</dbReference>
<dbReference type="PROSITE" id="PS00131">
    <property type="entry name" value="CARBOXYPEPT_SER_SER"/>
    <property type="match status" value="2"/>
</dbReference>
<comment type="catalytic activity">
    <reaction evidence="1">
        <text>Preferential release of a C-terminal arginine or lysine residue.</text>
        <dbReference type="EC" id="3.4.16.6"/>
    </reaction>
</comment>
<keyword evidence="12" id="KW-1185">Reference proteome</keyword>
<evidence type="ECO:0000313" key="12">
    <source>
        <dbReference type="Proteomes" id="UP001341281"/>
    </source>
</evidence>
<evidence type="ECO:0000256" key="6">
    <source>
        <dbReference type="ARBA" id="ARBA00023145"/>
    </source>
</evidence>
<dbReference type="PRINTS" id="PR00724">
    <property type="entry name" value="CRBOXYPTASEC"/>
</dbReference>
<keyword evidence="10" id="KW-0732">Signal</keyword>
<keyword evidence="4 10" id="KW-0645">Protease</keyword>
<dbReference type="Pfam" id="PF00450">
    <property type="entry name" value="Peptidase_S10"/>
    <property type="match status" value="2"/>
</dbReference>
<protein>
    <recommendedName>
        <fullName evidence="10">Carboxypeptidase</fullName>
        <ecNumber evidence="10">3.4.16.-</ecNumber>
    </recommendedName>
</protein>
<keyword evidence="3 10" id="KW-0121">Carboxypeptidase</keyword>
<dbReference type="AlphaFoldDB" id="A0AAQ3WS46"/>
<dbReference type="GO" id="GO:0005773">
    <property type="term" value="C:vacuole"/>
    <property type="evidence" value="ECO:0007669"/>
    <property type="project" value="TreeGrafter"/>
</dbReference>
<keyword evidence="6" id="KW-0865">Zymogen</keyword>
<evidence type="ECO:0000256" key="9">
    <source>
        <dbReference type="ARBA" id="ARBA00064289"/>
    </source>
</evidence>
<dbReference type="InterPro" id="IPR033124">
    <property type="entry name" value="Ser_caboxypep_his_AS"/>
</dbReference>
<comment type="similarity">
    <text evidence="2 10">Belongs to the peptidase S10 family.</text>
</comment>
<dbReference type="Gene3D" id="3.40.50.11320">
    <property type="match status" value="2"/>
</dbReference>
<feature type="signal peptide" evidence="10">
    <location>
        <begin position="1"/>
        <end position="26"/>
    </location>
</feature>
<evidence type="ECO:0000256" key="3">
    <source>
        <dbReference type="ARBA" id="ARBA00022645"/>
    </source>
</evidence>
<dbReference type="InterPro" id="IPR018202">
    <property type="entry name" value="Ser_caboxypep_ser_AS"/>
</dbReference>
<evidence type="ECO:0000256" key="4">
    <source>
        <dbReference type="ARBA" id="ARBA00022670"/>
    </source>
</evidence>
<dbReference type="Proteomes" id="UP001341281">
    <property type="component" value="Chromosome 04"/>
</dbReference>
<name>A0AAQ3WS46_PASNO</name>
<evidence type="ECO:0000256" key="7">
    <source>
        <dbReference type="ARBA" id="ARBA00023157"/>
    </source>
</evidence>
<evidence type="ECO:0000313" key="11">
    <source>
        <dbReference type="EMBL" id="WVZ72358.1"/>
    </source>
</evidence>
<keyword evidence="8" id="KW-0325">Glycoprotein</keyword>